<name>A0A813PQ92_9BILA</name>
<dbReference type="EMBL" id="CAJNOC010000400">
    <property type="protein sequence ID" value="CAF0756157.1"/>
    <property type="molecule type" value="Genomic_DNA"/>
</dbReference>
<reference evidence="3" key="1">
    <citation type="submission" date="2021-02" db="EMBL/GenBank/DDBJ databases">
        <authorList>
            <person name="Nowell W R."/>
        </authorList>
    </citation>
    <scope>NUCLEOTIDE SEQUENCE</scope>
    <source>
        <strain evidence="3">Ploen Becks lab</strain>
    </source>
</reference>
<dbReference type="InterPro" id="IPR016187">
    <property type="entry name" value="CTDL_fold"/>
</dbReference>
<dbReference type="Pfam" id="PF01683">
    <property type="entry name" value="EB"/>
    <property type="match status" value="1"/>
</dbReference>
<comment type="caution">
    <text evidence="3">The sequence shown here is derived from an EMBL/GenBank/DDBJ whole genome shotgun (WGS) entry which is preliminary data.</text>
</comment>
<feature type="domain" description="C-type lectin" evidence="2">
    <location>
        <begin position="347"/>
        <end position="458"/>
    </location>
</feature>
<dbReference type="Gene3D" id="3.10.100.10">
    <property type="entry name" value="Mannose-Binding Protein A, subunit A"/>
    <property type="match status" value="1"/>
</dbReference>
<dbReference type="OrthoDB" id="2142683at2759"/>
<keyword evidence="1" id="KW-0812">Transmembrane</keyword>
<dbReference type="SUPFAM" id="SSF56436">
    <property type="entry name" value="C-type lectin-like"/>
    <property type="match status" value="1"/>
</dbReference>
<keyword evidence="1" id="KW-0472">Membrane</keyword>
<dbReference type="InterPro" id="IPR001304">
    <property type="entry name" value="C-type_lectin-like"/>
</dbReference>
<sequence>MSGDKSFTEIRAEISKKSEVWSKESENDKDLDYSKKQKINLKQLNNKEEHYLVNEYALKQDKFKLLNNNSKFKIPLWATILFTALGLVLLLGALAAILVSIFSSHNFLSYNSKCDNSTRFCDPVKNLKCVDGLCACANSNFYWSSSNTTCIYKHFYASSCSSTSECLESSGLYCAATASGCNCPATSVSNMCDCPSTMYFDETKKTCVTKLSVGSTCTFDKQCSQVDVPLVCTSNLCSCPSTHYNSNSNCVAKLGLDKTCSSDSQCDDSKLLKCLSSKCSCQTGYYYDSNLIKCSLLKSYGVSCLSNQCDSTKGLSCSGSICVCSSSAFWSSYNKDICPDNSWTAYQNTACLYLGGSKNQTEANTFCENNSASMCTAATTSDFELLQQFLASKNNADNLWMGVSKTSGTYKWQDGTSVSSSMWCSNSISNNCARLERKNGAYCLKDKQCSDNNKICCIKYN</sequence>
<protein>
    <recommendedName>
        <fullName evidence="2">C-type lectin domain-containing protein</fullName>
    </recommendedName>
</protein>
<dbReference type="PROSITE" id="PS50041">
    <property type="entry name" value="C_TYPE_LECTIN_2"/>
    <property type="match status" value="1"/>
</dbReference>
<evidence type="ECO:0000259" key="2">
    <source>
        <dbReference type="PROSITE" id="PS50041"/>
    </source>
</evidence>
<evidence type="ECO:0000256" key="1">
    <source>
        <dbReference type="SAM" id="Phobius"/>
    </source>
</evidence>
<dbReference type="CDD" id="cd00037">
    <property type="entry name" value="CLECT"/>
    <property type="match status" value="1"/>
</dbReference>
<gene>
    <name evidence="3" type="ORF">OXX778_LOCUS4182</name>
</gene>
<organism evidence="3 4">
    <name type="scientific">Brachionus calyciflorus</name>
    <dbReference type="NCBI Taxonomy" id="104777"/>
    <lineage>
        <taxon>Eukaryota</taxon>
        <taxon>Metazoa</taxon>
        <taxon>Spiralia</taxon>
        <taxon>Gnathifera</taxon>
        <taxon>Rotifera</taxon>
        <taxon>Eurotatoria</taxon>
        <taxon>Monogononta</taxon>
        <taxon>Pseudotrocha</taxon>
        <taxon>Ploima</taxon>
        <taxon>Brachionidae</taxon>
        <taxon>Brachionus</taxon>
    </lineage>
</organism>
<keyword evidence="4" id="KW-1185">Reference proteome</keyword>
<keyword evidence="1" id="KW-1133">Transmembrane helix</keyword>
<evidence type="ECO:0000313" key="3">
    <source>
        <dbReference type="EMBL" id="CAF0756157.1"/>
    </source>
</evidence>
<dbReference type="Proteomes" id="UP000663879">
    <property type="component" value="Unassembled WGS sequence"/>
</dbReference>
<dbReference type="InterPro" id="IPR006149">
    <property type="entry name" value="EB_dom"/>
</dbReference>
<dbReference type="AlphaFoldDB" id="A0A813PQ92"/>
<dbReference type="InterPro" id="IPR016186">
    <property type="entry name" value="C-type_lectin-like/link_sf"/>
</dbReference>
<feature type="transmembrane region" description="Helical" evidence="1">
    <location>
        <begin position="74"/>
        <end position="102"/>
    </location>
</feature>
<evidence type="ECO:0000313" key="4">
    <source>
        <dbReference type="Proteomes" id="UP000663879"/>
    </source>
</evidence>
<proteinExistence type="predicted"/>
<accession>A0A813PQ92</accession>
<dbReference type="SMART" id="SM00034">
    <property type="entry name" value="CLECT"/>
    <property type="match status" value="1"/>
</dbReference>